<keyword evidence="2" id="KW-0121">Carboxypeptidase</keyword>
<keyword evidence="2" id="KW-0645">Protease</keyword>
<dbReference type="Gene3D" id="2.60.40.2700">
    <property type="match status" value="2"/>
</dbReference>
<dbReference type="AlphaFoldDB" id="A0A2A9CUZ8"/>
<keyword evidence="3" id="KW-1185">Reference proteome</keyword>
<dbReference type="EMBL" id="PDJC01000001">
    <property type="protein sequence ID" value="PFG18263.1"/>
    <property type="molecule type" value="Genomic_DNA"/>
</dbReference>
<dbReference type="Gene3D" id="2.60.40.1120">
    <property type="entry name" value="Carboxypeptidase-like, regulatory domain"/>
    <property type="match status" value="1"/>
</dbReference>
<dbReference type="GO" id="GO:0030246">
    <property type="term" value="F:carbohydrate binding"/>
    <property type="evidence" value="ECO:0007669"/>
    <property type="project" value="InterPro"/>
</dbReference>
<reference evidence="2 3" key="1">
    <citation type="submission" date="2017-10" db="EMBL/GenBank/DDBJ databases">
        <title>Sequencing the genomes of 1000 actinobacteria strains.</title>
        <authorList>
            <person name="Klenk H.-P."/>
        </authorList>
    </citation>
    <scope>NUCLEOTIDE SEQUENCE [LARGE SCALE GENOMIC DNA]</scope>
    <source>
        <strain evidence="2 3">DSM 15597</strain>
    </source>
</reference>
<proteinExistence type="predicted"/>
<dbReference type="Pfam" id="PF13620">
    <property type="entry name" value="CarboxypepD_reg"/>
    <property type="match status" value="1"/>
</dbReference>
<gene>
    <name evidence="2" type="ORF">ATK74_2847</name>
</gene>
<dbReference type="InterPro" id="IPR013784">
    <property type="entry name" value="Carb-bd-like_fold"/>
</dbReference>
<evidence type="ECO:0000256" key="1">
    <source>
        <dbReference type="SAM" id="MobiDB-lite"/>
    </source>
</evidence>
<protein>
    <submittedName>
        <fullName evidence="2">Carboxypeptidase family protein</fullName>
    </submittedName>
</protein>
<evidence type="ECO:0000313" key="2">
    <source>
        <dbReference type="EMBL" id="PFG18263.1"/>
    </source>
</evidence>
<feature type="region of interest" description="Disordered" evidence="1">
    <location>
        <begin position="174"/>
        <end position="201"/>
    </location>
</feature>
<evidence type="ECO:0000313" key="3">
    <source>
        <dbReference type="Proteomes" id="UP000226079"/>
    </source>
</evidence>
<organism evidence="2 3">
    <name type="scientific">Propionicimonas paludicola</name>
    <dbReference type="NCBI Taxonomy" id="185243"/>
    <lineage>
        <taxon>Bacteria</taxon>
        <taxon>Bacillati</taxon>
        <taxon>Actinomycetota</taxon>
        <taxon>Actinomycetes</taxon>
        <taxon>Propionibacteriales</taxon>
        <taxon>Nocardioidaceae</taxon>
        <taxon>Propionicimonas</taxon>
    </lineage>
</organism>
<dbReference type="Proteomes" id="UP000226079">
    <property type="component" value="Unassembled WGS sequence"/>
</dbReference>
<keyword evidence="2" id="KW-0378">Hydrolase</keyword>
<comment type="caution">
    <text evidence="2">The sequence shown here is derived from an EMBL/GenBank/DDBJ whole genome shotgun (WGS) entry which is preliminary data.</text>
</comment>
<accession>A0A2A9CUZ8</accession>
<dbReference type="GO" id="GO:0004180">
    <property type="term" value="F:carboxypeptidase activity"/>
    <property type="evidence" value="ECO:0007669"/>
    <property type="project" value="UniProtKB-KW"/>
</dbReference>
<name>A0A2A9CUZ8_9ACTN</name>
<sequence length="534" mass="55744">MLSRPREILFTTFGGLDGMSKKRISLAVAGLRAALIAVLGLAFVASGFAAPAVAGGYGSILGTVTLPQGGSAANAQVCLFTEPSGGWSSECTSTDASGGFQFAGLAPGSYSLSASADGYVTSYLGGSPYLKDRLVVELGGGASLHQDLQLRAGATITGKVLDSAGRPFGYDLTLSLRGPAEDPRPGSELQPGTPADGRRPYRFGPVPDGTYRVVAESTVTCTPQQVDPCQWAETTVVVAGGRAVTAPTLRLIGGTGFSGTVSFPAAVGPDQPPSRLYQLDVYTRAGVLVRSGVYEASTVRGTALRGSYQLHLKPGRYQLRFTPVDGSASYCLGCAGGMTTTTGRLRNLGTITLAGPVKALSTGGVRIVGTPTVGQTLTAVTTGWPVSARLQYQWYRNGHRIRGAQQATRVLTAGDLHRRISVRVRASLDRARSAQVVAGLSTRIRSGQLSGGTATITGSPMVGQRLVAGSTGWQPAGVRLHYYWLRDGRTIRRATGRSYQVRAADLGHQVSVRVTAEKAGYRSSMVISTALTIN</sequence>
<dbReference type="SUPFAM" id="SSF49452">
    <property type="entry name" value="Starch-binding domain-like"/>
    <property type="match status" value="1"/>
</dbReference>